<dbReference type="InterPro" id="IPR015422">
    <property type="entry name" value="PyrdxlP-dep_Trfase_small"/>
</dbReference>
<evidence type="ECO:0000313" key="5">
    <source>
        <dbReference type="EMBL" id="CAB4860951.1"/>
    </source>
</evidence>
<keyword evidence="1" id="KW-0663">Pyridoxal phosphate</keyword>
<dbReference type="GO" id="GO:0008483">
    <property type="term" value="F:transaminase activity"/>
    <property type="evidence" value="ECO:0007669"/>
    <property type="project" value="TreeGrafter"/>
</dbReference>
<comment type="similarity">
    <text evidence="2">Belongs to the DegT/DnrJ/EryC1 family.</text>
</comment>
<dbReference type="PANTHER" id="PTHR30244:SF36">
    <property type="entry name" value="3-OXO-GLUCOSE-6-PHOSPHATE:GLUTAMATE AMINOTRANSFERASE"/>
    <property type="match status" value="1"/>
</dbReference>
<gene>
    <name evidence="3" type="ORF">UFOPK2658_01220</name>
    <name evidence="4" type="ORF">UFOPK3004_02044</name>
    <name evidence="5" type="ORF">UFOPK3304_00454</name>
</gene>
<proteinExistence type="inferred from homology"/>
<dbReference type="PANTHER" id="PTHR30244">
    <property type="entry name" value="TRANSAMINASE"/>
    <property type="match status" value="1"/>
</dbReference>
<dbReference type="EMBL" id="CAFAAL010000315">
    <property type="protein sequence ID" value="CAB4824729.1"/>
    <property type="molecule type" value="Genomic_DNA"/>
</dbReference>
<name>A0A6J7CSV9_9ZZZZ</name>
<evidence type="ECO:0000256" key="2">
    <source>
        <dbReference type="ARBA" id="ARBA00037999"/>
    </source>
</evidence>
<dbReference type="InterPro" id="IPR015421">
    <property type="entry name" value="PyrdxlP-dep_Trfase_major"/>
</dbReference>
<evidence type="ECO:0000313" key="4">
    <source>
        <dbReference type="EMBL" id="CAB4824729.1"/>
    </source>
</evidence>
<dbReference type="Gene3D" id="3.40.640.10">
    <property type="entry name" value="Type I PLP-dependent aspartate aminotransferase-like (Major domain)"/>
    <property type="match status" value="1"/>
</dbReference>
<reference evidence="5" key="1">
    <citation type="submission" date="2020-05" db="EMBL/GenBank/DDBJ databases">
        <authorList>
            <person name="Chiriac C."/>
            <person name="Salcher M."/>
            <person name="Ghai R."/>
            <person name="Kavagutti S V."/>
        </authorList>
    </citation>
    <scope>NUCLEOTIDE SEQUENCE</scope>
</reference>
<dbReference type="InterPro" id="IPR015424">
    <property type="entry name" value="PyrdxlP-dep_Trfase"/>
</dbReference>
<dbReference type="EMBL" id="CAEZYH010000054">
    <property type="protein sequence ID" value="CAB4723437.1"/>
    <property type="molecule type" value="Genomic_DNA"/>
</dbReference>
<evidence type="ECO:0000313" key="3">
    <source>
        <dbReference type="EMBL" id="CAB4723437.1"/>
    </source>
</evidence>
<protein>
    <submittedName>
        <fullName evidence="5">Unannotated protein</fullName>
    </submittedName>
</protein>
<dbReference type="GO" id="GO:0030170">
    <property type="term" value="F:pyridoxal phosphate binding"/>
    <property type="evidence" value="ECO:0007669"/>
    <property type="project" value="TreeGrafter"/>
</dbReference>
<dbReference type="PIRSF" id="PIRSF000390">
    <property type="entry name" value="PLP_StrS"/>
    <property type="match status" value="1"/>
</dbReference>
<accession>A0A6J7CSV9</accession>
<dbReference type="EMBL" id="CAFBLJ010000015">
    <property type="protein sequence ID" value="CAB4860951.1"/>
    <property type="molecule type" value="Genomic_DNA"/>
</dbReference>
<organism evidence="5">
    <name type="scientific">freshwater metagenome</name>
    <dbReference type="NCBI Taxonomy" id="449393"/>
    <lineage>
        <taxon>unclassified sequences</taxon>
        <taxon>metagenomes</taxon>
        <taxon>ecological metagenomes</taxon>
    </lineage>
</organism>
<dbReference type="GO" id="GO:0000271">
    <property type="term" value="P:polysaccharide biosynthetic process"/>
    <property type="evidence" value="ECO:0007669"/>
    <property type="project" value="TreeGrafter"/>
</dbReference>
<dbReference type="Pfam" id="PF01041">
    <property type="entry name" value="DegT_DnrJ_EryC1"/>
    <property type="match status" value="1"/>
</dbReference>
<dbReference type="InterPro" id="IPR000653">
    <property type="entry name" value="DegT/StrS_aminotransferase"/>
</dbReference>
<dbReference type="AlphaFoldDB" id="A0A6J7CSV9"/>
<evidence type="ECO:0000256" key="1">
    <source>
        <dbReference type="ARBA" id="ARBA00022898"/>
    </source>
</evidence>
<sequence length="351" mass="37795">MVPLIDLSRRLKANADAFAVATQQVLDSGTVLLGSQTDQFEKLFASFAGAKYGIAVSSGASALQLSLAALGIGPGDEVIVPAMTAVPTASAVCAVGARPVIVDIDDETAGLDLDFAEQAMTERTQAVIAVHLYGRPVDNLDKLTKLGVKVVEDCAQSHGATKGLTGSIGAYSFYPTKNLGGIGDGGMVVTDDPDVAERLSRLRVHGQSEQYVHIEVSQNHRMSEIEAAWLNIVLTQLEIGNQRRRDIVNRYQLANPNIRWQATHSNHVYHLAVALTANRDDFRQAMLKHDISTGIHYPLALTQQPALQQFVSHACPVAEKWASECVSLPCFPELTDGEVDDVCAVLVEIDQ</sequence>
<dbReference type="CDD" id="cd00616">
    <property type="entry name" value="AHBA_syn"/>
    <property type="match status" value="1"/>
</dbReference>
<dbReference type="Gene3D" id="3.90.1150.10">
    <property type="entry name" value="Aspartate Aminotransferase, domain 1"/>
    <property type="match status" value="1"/>
</dbReference>
<dbReference type="SUPFAM" id="SSF53383">
    <property type="entry name" value="PLP-dependent transferases"/>
    <property type="match status" value="1"/>
</dbReference>